<organism evidence="1">
    <name type="scientific">Micrurus paraensis</name>
    <dbReference type="NCBI Taxonomy" id="1970185"/>
    <lineage>
        <taxon>Eukaryota</taxon>
        <taxon>Metazoa</taxon>
        <taxon>Chordata</taxon>
        <taxon>Craniata</taxon>
        <taxon>Vertebrata</taxon>
        <taxon>Euteleostomi</taxon>
        <taxon>Lepidosauria</taxon>
        <taxon>Squamata</taxon>
        <taxon>Bifurcata</taxon>
        <taxon>Unidentata</taxon>
        <taxon>Episquamata</taxon>
        <taxon>Toxicofera</taxon>
        <taxon>Serpentes</taxon>
        <taxon>Colubroidea</taxon>
        <taxon>Elapidae</taxon>
        <taxon>Elapinae</taxon>
        <taxon>Micrurus</taxon>
    </lineage>
</organism>
<reference evidence="1" key="1">
    <citation type="submission" date="2017-07" db="EMBL/GenBank/DDBJ databases">
        <authorList>
            <person name="Mikheyev A."/>
            <person name="Grau M."/>
        </authorList>
    </citation>
    <scope>NUCLEOTIDE SEQUENCE</scope>
    <source>
        <tissue evidence="1">Venom_gland</tissue>
    </source>
</reference>
<reference evidence="1" key="2">
    <citation type="submission" date="2017-11" db="EMBL/GenBank/DDBJ databases">
        <title>Coralsnake Venomics: Analyses of Venom Gland Transcriptomes and Proteomes of Six Brazilian Taxa.</title>
        <authorList>
            <person name="Aird S.D."/>
            <person name="Jorge da Silva N."/>
            <person name="Qiu L."/>
            <person name="Villar-Briones A."/>
            <person name="Aparecida-Saddi V."/>
            <person name="Campos-Telles M.P."/>
            <person name="Grau M."/>
            <person name="Mikheyev A.S."/>
        </authorList>
    </citation>
    <scope>NUCLEOTIDE SEQUENCE</scope>
    <source>
        <tissue evidence="1">Venom_gland</tissue>
    </source>
</reference>
<accession>A0A2D4L1U6</accession>
<proteinExistence type="predicted"/>
<protein>
    <submittedName>
        <fullName evidence="1">Uncharacterized protein</fullName>
    </submittedName>
</protein>
<dbReference type="AlphaFoldDB" id="A0A2D4L1U6"/>
<sequence length="103" mass="11798">MPILIIPSLQEVPLIYKTLNDCVCDRRIRTFRHRSILRNKSLFLLLKEKMNNGSMVTSAGILDGYCATKILFSKFYLIRQLEILVCSILKSGKGTYGGIRFLQ</sequence>
<name>A0A2D4L1U6_9SAUR</name>
<evidence type="ECO:0000313" key="1">
    <source>
        <dbReference type="EMBL" id="LAB14957.1"/>
    </source>
</evidence>
<dbReference type="EMBL" id="IACL01115234">
    <property type="protein sequence ID" value="LAB14957.1"/>
    <property type="molecule type" value="Transcribed_RNA"/>
</dbReference>